<sequence length="476" mass="49054">MPSPLALSDAELVALGAGRAGRATVDRLRRAELGRTMLLLREIARAAPRTGARWYAELADAERRAPGRVRAALAYPLTGAWAAHHLAALRTGDAAAELPDLLADRPVRRLTAARDGLTLDLALDDAAPARGLLGLPPAGPLGDGDAERWQKLLAEAWPLLVDGHRPWARLVADVLVCVVPVRPDAGARGISATSAHAFGGVALSEPADAAAFAAGLLHETQHSVLNAVLHLIDLVEPGGERGYSPWRDDPRPATGVLHGAYAYLAVTDFWRAGPGPAAAFEFARRRSAVAAAAAGLRADGRLTAAGERFTAALAARVAPWLDVPVDPVAGRLAAGANADHRACWRLRNLAVDPAAARALAAAFAAGDPPGPAPVALRPASGRALERNPRLDAAHAYLAGGPPPPGPDGAWLRGDVAAARAGYVARLRADPGDDHAWAGLSLVTPGLDRPEAAAAVCRAAGPDADPPAVAAWLTAPA</sequence>
<keyword evidence="2" id="KW-1185">Reference proteome</keyword>
<organism evidence="1 2">
    <name type="scientific">Spirilliplanes yamanashiensis</name>
    <dbReference type="NCBI Taxonomy" id="42233"/>
    <lineage>
        <taxon>Bacteria</taxon>
        <taxon>Bacillati</taxon>
        <taxon>Actinomycetota</taxon>
        <taxon>Actinomycetes</taxon>
        <taxon>Micromonosporales</taxon>
        <taxon>Micromonosporaceae</taxon>
        <taxon>Spirilliplanes</taxon>
    </lineage>
</organism>
<evidence type="ECO:0008006" key="3">
    <source>
        <dbReference type="Google" id="ProtNLM"/>
    </source>
</evidence>
<accession>A0A8J3YDG1</accession>
<dbReference type="RefSeq" id="WP_203940913.1">
    <property type="nucleotide sequence ID" value="NZ_BAAAGJ010000003.1"/>
</dbReference>
<dbReference type="InterPro" id="IPR026337">
    <property type="entry name" value="AKG_HExxH"/>
</dbReference>
<gene>
    <name evidence="1" type="ORF">Sya03_50620</name>
</gene>
<name>A0A8J3YDG1_9ACTN</name>
<evidence type="ECO:0000313" key="1">
    <source>
        <dbReference type="EMBL" id="GIJ05710.1"/>
    </source>
</evidence>
<dbReference type="EMBL" id="BOOY01000036">
    <property type="protein sequence ID" value="GIJ05710.1"/>
    <property type="molecule type" value="Genomic_DNA"/>
</dbReference>
<comment type="caution">
    <text evidence="1">The sequence shown here is derived from an EMBL/GenBank/DDBJ whole genome shotgun (WGS) entry which is preliminary data.</text>
</comment>
<dbReference type="NCBIfam" id="TIGR04267">
    <property type="entry name" value="mod_HExxH"/>
    <property type="match status" value="1"/>
</dbReference>
<reference evidence="1" key="1">
    <citation type="submission" date="2021-01" db="EMBL/GenBank/DDBJ databases">
        <title>Whole genome shotgun sequence of Spirilliplanes yamanashiensis NBRC 15828.</title>
        <authorList>
            <person name="Komaki H."/>
            <person name="Tamura T."/>
        </authorList>
    </citation>
    <scope>NUCLEOTIDE SEQUENCE</scope>
    <source>
        <strain evidence="1">NBRC 15828</strain>
    </source>
</reference>
<dbReference type="AlphaFoldDB" id="A0A8J3YDG1"/>
<evidence type="ECO:0000313" key="2">
    <source>
        <dbReference type="Proteomes" id="UP000652013"/>
    </source>
</evidence>
<protein>
    <recommendedName>
        <fullName evidence="3">HEXXH motif domain-containing protein</fullName>
    </recommendedName>
</protein>
<dbReference type="Proteomes" id="UP000652013">
    <property type="component" value="Unassembled WGS sequence"/>
</dbReference>
<proteinExistence type="predicted"/>